<feature type="region of interest" description="Disordered" evidence="1">
    <location>
        <begin position="1"/>
        <end position="55"/>
    </location>
</feature>
<evidence type="ECO:0000313" key="4">
    <source>
        <dbReference type="EMBL" id="RNL65032.1"/>
    </source>
</evidence>
<feature type="domain" description="DUF4190" evidence="3">
    <location>
        <begin position="59"/>
        <end position="122"/>
    </location>
</feature>
<evidence type="ECO:0000259" key="3">
    <source>
        <dbReference type="Pfam" id="PF13828"/>
    </source>
</evidence>
<protein>
    <submittedName>
        <fullName evidence="4">DUF4190 domain-containing protein</fullName>
    </submittedName>
</protein>
<dbReference type="EMBL" id="RJSE01000003">
    <property type="protein sequence ID" value="RNL65032.1"/>
    <property type="molecule type" value="Genomic_DNA"/>
</dbReference>
<reference evidence="4 5" key="1">
    <citation type="submission" date="2018-11" db="EMBL/GenBank/DDBJ databases">
        <authorList>
            <person name="Li F."/>
        </authorList>
    </citation>
    <scope>NUCLEOTIDE SEQUENCE [LARGE SCALE GENOMIC DNA]</scope>
    <source>
        <strain evidence="4 5">Gsoil 097</strain>
    </source>
</reference>
<feature type="compositionally biased region" description="Pro residues" evidence="1">
    <location>
        <begin position="1"/>
        <end position="40"/>
    </location>
</feature>
<dbReference type="Pfam" id="PF13828">
    <property type="entry name" value="DUF4190"/>
    <property type="match status" value="1"/>
</dbReference>
<comment type="caution">
    <text evidence="4">The sequence shown here is derived from an EMBL/GenBank/DDBJ whole genome shotgun (WGS) entry which is preliminary data.</text>
</comment>
<dbReference type="Proteomes" id="UP000267128">
    <property type="component" value="Unassembled WGS sequence"/>
</dbReference>
<sequence>MSEQPPQDPGPQPPQEPWQVPPPQYGGQYPPQPGQYPPQPGQYQPQPGYQMPPPTPGNATAALVLGIAGLIMCPLILSIPAWIVGRNAVKQIDASQGQLGGRSMANAGYIMGIIGTILGILAIIAIVVVILAFPDSCTSTSTDTSFSFNCS</sequence>
<evidence type="ECO:0000313" key="5">
    <source>
        <dbReference type="Proteomes" id="UP000267128"/>
    </source>
</evidence>
<name>A0A3N0CNJ0_9ACTN</name>
<proteinExistence type="predicted"/>
<accession>A0A3N0CNJ0</accession>
<keyword evidence="2" id="KW-1133">Transmembrane helix</keyword>
<feature type="transmembrane region" description="Helical" evidence="2">
    <location>
        <begin position="61"/>
        <end position="85"/>
    </location>
</feature>
<dbReference type="AlphaFoldDB" id="A0A3N0CNJ0"/>
<gene>
    <name evidence="4" type="ORF">EFK50_03400</name>
</gene>
<feature type="transmembrane region" description="Helical" evidence="2">
    <location>
        <begin position="106"/>
        <end position="133"/>
    </location>
</feature>
<dbReference type="RefSeq" id="WP_123226135.1">
    <property type="nucleotide sequence ID" value="NZ_RJSE01000003.1"/>
</dbReference>
<evidence type="ECO:0000256" key="2">
    <source>
        <dbReference type="SAM" id="Phobius"/>
    </source>
</evidence>
<keyword evidence="5" id="KW-1185">Reference proteome</keyword>
<keyword evidence="2" id="KW-0812">Transmembrane</keyword>
<dbReference type="InterPro" id="IPR025241">
    <property type="entry name" value="DUF4190"/>
</dbReference>
<keyword evidence="2" id="KW-0472">Membrane</keyword>
<evidence type="ECO:0000256" key="1">
    <source>
        <dbReference type="SAM" id="MobiDB-lite"/>
    </source>
</evidence>
<dbReference type="SUPFAM" id="SSF81995">
    <property type="entry name" value="beta-sandwich domain of Sec23/24"/>
    <property type="match status" value="1"/>
</dbReference>
<dbReference type="OrthoDB" id="3733716at2"/>
<organism evidence="4 5">
    <name type="scientific">Nocardioides marmoriginsengisoli</name>
    <dbReference type="NCBI Taxonomy" id="661483"/>
    <lineage>
        <taxon>Bacteria</taxon>
        <taxon>Bacillati</taxon>
        <taxon>Actinomycetota</taxon>
        <taxon>Actinomycetes</taxon>
        <taxon>Propionibacteriales</taxon>
        <taxon>Nocardioidaceae</taxon>
        <taxon>Nocardioides</taxon>
    </lineage>
</organism>